<proteinExistence type="predicted"/>
<evidence type="ECO:0000256" key="1">
    <source>
        <dbReference type="ARBA" id="ARBA00022603"/>
    </source>
</evidence>
<accession>A0A845PYU9</accession>
<evidence type="ECO:0000256" key="2">
    <source>
        <dbReference type="ARBA" id="ARBA00022691"/>
    </source>
</evidence>
<dbReference type="AlphaFoldDB" id="A0A845PYU9"/>
<dbReference type="GO" id="GO:0003676">
    <property type="term" value="F:nucleic acid binding"/>
    <property type="evidence" value="ECO:0007669"/>
    <property type="project" value="InterPro"/>
</dbReference>
<evidence type="ECO:0000259" key="3">
    <source>
        <dbReference type="Pfam" id="PF05175"/>
    </source>
</evidence>
<dbReference type="EMBL" id="JAAABJ010000518">
    <property type="protein sequence ID" value="NAW51260.1"/>
    <property type="molecule type" value="Genomic_DNA"/>
</dbReference>
<sequence length="229" mass="25943">MKSFIFKKFEIRQDKEVFRVGTDGVVLGALSDGQRARHILEVGSGTGLIALMLAQRYPFARLTALDINPKAFELTRLNFKNSPFSTRMEAIGADYKLYTPSLKYDLIVSNPPYFEAESAKDLIARHQVLLSFQQLISKSTELISDEGILSFIIPSDNTARFTEVAQQKQLNLIRKVDIYGIAGGELKRNILEFSKASSPLVLEQLTLEKSPRIYTDEYKALTRNFHPMF</sequence>
<dbReference type="SUPFAM" id="SSF53335">
    <property type="entry name" value="S-adenosyl-L-methionine-dependent methyltransferases"/>
    <property type="match status" value="1"/>
</dbReference>
<name>A0A845PYU9_9FLAO</name>
<dbReference type="GO" id="GO:0032259">
    <property type="term" value="P:methylation"/>
    <property type="evidence" value="ECO:0007669"/>
    <property type="project" value="UniProtKB-KW"/>
</dbReference>
<dbReference type="CDD" id="cd02440">
    <property type="entry name" value="AdoMet_MTases"/>
    <property type="match status" value="1"/>
</dbReference>
<dbReference type="Proteomes" id="UP000553459">
    <property type="component" value="Unassembled WGS sequence"/>
</dbReference>
<dbReference type="PANTHER" id="PTHR47739">
    <property type="entry name" value="TRNA1(VAL) (ADENINE(37)-N6)-METHYLTRANSFERASE"/>
    <property type="match status" value="1"/>
</dbReference>
<feature type="domain" description="Methyltransferase small" evidence="3">
    <location>
        <begin position="32"/>
        <end position="153"/>
    </location>
</feature>
<dbReference type="InterPro" id="IPR050210">
    <property type="entry name" value="tRNA_Adenine-N(6)_MTase"/>
</dbReference>
<evidence type="ECO:0000313" key="4">
    <source>
        <dbReference type="EMBL" id="NAW51260.1"/>
    </source>
</evidence>
<dbReference type="RefSeq" id="WP_166519542.1">
    <property type="nucleotide sequence ID" value="NZ_JAAABJ010000518.1"/>
</dbReference>
<protein>
    <submittedName>
        <fullName evidence="4">Methyltransferase</fullName>
    </submittedName>
</protein>
<organism evidence="4 5">
    <name type="scientific">Elizabethkingia argenteiflava</name>
    <dbReference type="NCBI Taxonomy" id="2681556"/>
    <lineage>
        <taxon>Bacteria</taxon>
        <taxon>Pseudomonadati</taxon>
        <taxon>Bacteroidota</taxon>
        <taxon>Flavobacteriia</taxon>
        <taxon>Flavobacteriales</taxon>
        <taxon>Weeksellaceae</taxon>
        <taxon>Elizabethkingia</taxon>
    </lineage>
</organism>
<keyword evidence="1 4" id="KW-0489">Methyltransferase</keyword>
<dbReference type="InterPro" id="IPR007848">
    <property type="entry name" value="Small_mtfrase_dom"/>
</dbReference>
<evidence type="ECO:0000313" key="5">
    <source>
        <dbReference type="Proteomes" id="UP000553459"/>
    </source>
</evidence>
<dbReference type="GO" id="GO:0008757">
    <property type="term" value="F:S-adenosylmethionine-dependent methyltransferase activity"/>
    <property type="evidence" value="ECO:0007669"/>
    <property type="project" value="UniProtKB-ARBA"/>
</dbReference>
<dbReference type="InterPro" id="IPR029063">
    <property type="entry name" value="SAM-dependent_MTases_sf"/>
</dbReference>
<dbReference type="PROSITE" id="PS00092">
    <property type="entry name" value="N6_MTASE"/>
    <property type="match status" value="1"/>
</dbReference>
<dbReference type="PRINTS" id="PR00507">
    <property type="entry name" value="N12N6MTFRASE"/>
</dbReference>
<dbReference type="PANTHER" id="PTHR47739:SF1">
    <property type="entry name" value="TRNA1(VAL) (ADENINE(37)-N6)-METHYLTRANSFERASE"/>
    <property type="match status" value="1"/>
</dbReference>
<keyword evidence="2" id="KW-0949">S-adenosyl-L-methionine</keyword>
<dbReference type="Gene3D" id="3.40.50.150">
    <property type="entry name" value="Vaccinia Virus protein VP39"/>
    <property type="match status" value="1"/>
</dbReference>
<dbReference type="Pfam" id="PF05175">
    <property type="entry name" value="MTS"/>
    <property type="match status" value="1"/>
</dbReference>
<keyword evidence="4" id="KW-0808">Transferase</keyword>
<gene>
    <name evidence="4" type="ORF">GNY06_07670</name>
</gene>
<keyword evidence="5" id="KW-1185">Reference proteome</keyword>
<reference evidence="4 5" key="1">
    <citation type="submission" date="2019-11" db="EMBL/GenBank/DDBJ databases">
        <title>Characterization of Elizabethkingia argenteiflava sp. nov., isolated from inner surface of Soybean Pods.</title>
        <authorList>
            <person name="Mo S."/>
        </authorList>
    </citation>
    <scope>NUCLEOTIDE SEQUENCE [LARGE SCALE GENOMIC DNA]</scope>
    <source>
        <strain evidence="4 5">YB22</strain>
    </source>
</reference>
<comment type="caution">
    <text evidence="4">The sequence shown here is derived from an EMBL/GenBank/DDBJ whole genome shotgun (WGS) entry which is preliminary data.</text>
</comment>
<dbReference type="GO" id="GO:0008170">
    <property type="term" value="F:N-methyltransferase activity"/>
    <property type="evidence" value="ECO:0007669"/>
    <property type="project" value="UniProtKB-ARBA"/>
</dbReference>
<dbReference type="InterPro" id="IPR002052">
    <property type="entry name" value="DNA_methylase_N6_adenine_CS"/>
</dbReference>